<protein>
    <submittedName>
        <fullName evidence="2">Cytochrome c554 and c-prime</fullName>
    </submittedName>
</protein>
<dbReference type="SUPFAM" id="SSF48695">
    <property type="entry name" value="Multiheme cytochromes"/>
    <property type="match status" value="1"/>
</dbReference>
<reference evidence="2" key="1">
    <citation type="submission" date="2019-02" db="EMBL/GenBank/DDBJ databases">
        <authorList>
            <person name="Gruber-Vodicka R. H."/>
            <person name="Seah K. B. B."/>
        </authorList>
    </citation>
    <scope>NUCLEOTIDE SEQUENCE</scope>
    <source>
        <strain evidence="2">BECK_S127</strain>
    </source>
</reference>
<dbReference type="GO" id="GO:0042279">
    <property type="term" value="F:nitrite reductase (cytochrome, ammonia-forming) activity"/>
    <property type="evidence" value="ECO:0007669"/>
    <property type="project" value="InterPro"/>
</dbReference>
<name>A0A451BS21_9GAMM</name>
<dbReference type="InterPro" id="IPR003321">
    <property type="entry name" value="Cyt_c552"/>
</dbReference>
<dbReference type="Pfam" id="PF02335">
    <property type="entry name" value="Cytochrom_C552"/>
    <property type="match status" value="1"/>
</dbReference>
<organism evidence="2">
    <name type="scientific">Candidatus Kentrum sp. SD</name>
    <dbReference type="NCBI Taxonomy" id="2126332"/>
    <lineage>
        <taxon>Bacteria</taxon>
        <taxon>Pseudomonadati</taxon>
        <taxon>Pseudomonadota</taxon>
        <taxon>Gammaproteobacteria</taxon>
        <taxon>Candidatus Kentrum</taxon>
    </lineage>
</organism>
<evidence type="ECO:0000256" key="1">
    <source>
        <dbReference type="SAM" id="MobiDB-lite"/>
    </source>
</evidence>
<dbReference type="EMBL" id="CAADHB010000222">
    <property type="protein sequence ID" value="VFK81101.1"/>
    <property type="molecule type" value="Genomic_DNA"/>
</dbReference>
<dbReference type="AlphaFoldDB" id="A0A451BS21"/>
<gene>
    <name evidence="2" type="ORF">BECKSD772D_GA0070982_12222</name>
</gene>
<dbReference type="InterPro" id="IPR036280">
    <property type="entry name" value="Multihaem_cyt_sf"/>
</dbReference>
<accession>A0A451BS21</accession>
<feature type="region of interest" description="Disordered" evidence="1">
    <location>
        <begin position="1"/>
        <end position="20"/>
    </location>
</feature>
<dbReference type="Gene3D" id="1.10.1130.10">
    <property type="entry name" value="Flavocytochrome C3, Chain A"/>
    <property type="match status" value="1"/>
</dbReference>
<sequence length="377" mass="42202">MAEQGSVRISPDLSDQPPLAPETCGFCHPSQYTDWMESRHARAMGPGAIGQFFSMSEEESRACLNCHAPLHEQFDALTRYLDDLQWVESADLSATTHARKSLHERGVICATCHIRAGRWHGPPRRRDPLSSETMEAFPHRGWVSSHAFQDSRFCAACHQFSSDGSRLNGKLLENTYEEWRASPQARQGISCQTCHMPDRRHLFRGIHDPETVRGGVDVGSKSFSFSNGEVSVLVFLTNTGVGHRLPTYVTPEIRLGARQLDKNGVPIPGTEQIEWVARKVSLDLATEYFDTRLSPGQTATLAYKRPLSAHAESLVIRVYVEPDALYTRIYEALLDEEPDGQGSFLIRKALEESQASGFTLYEKHYPIGKAVKNSDTR</sequence>
<proteinExistence type="predicted"/>
<evidence type="ECO:0000313" key="2">
    <source>
        <dbReference type="EMBL" id="VFK81101.1"/>
    </source>
</evidence>
<dbReference type="GO" id="GO:0042597">
    <property type="term" value="C:periplasmic space"/>
    <property type="evidence" value="ECO:0007669"/>
    <property type="project" value="InterPro"/>
</dbReference>